<dbReference type="PANTHER" id="PTHR37804">
    <property type="entry name" value="CDAA REGULATORY PROTEIN CDAR"/>
    <property type="match status" value="1"/>
</dbReference>
<dbReference type="InterPro" id="IPR012505">
    <property type="entry name" value="YbbR"/>
</dbReference>
<sequence>MRVRDYLLRNLGLKLASLLLALLFYAHVVTDQLRESRITVGVSLSGLADTLAVVGSPPTKVNVKVRGKWKDLIRLELTNTSLSIDLAGASPGRFQRTISVEDVRERAIPAELSKSLDVTEVVDPRTIDITREPKLARTMPVAPRVVGAAPSGYWIDGSAEVEPDSARVEGPASTVARLDTVYTLPVDITGEREKIQRQVPLDLGPGSLTAEPRRFLVTIRIARAAAESSGQHP</sequence>
<evidence type="ECO:0000313" key="1">
    <source>
        <dbReference type="EMBL" id="TMQ67335.1"/>
    </source>
</evidence>
<dbReference type="Gene3D" id="2.170.120.30">
    <property type="match status" value="1"/>
</dbReference>
<dbReference type="PANTHER" id="PTHR37804:SF1">
    <property type="entry name" value="CDAA REGULATORY PROTEIN CDAR"/>
    <property type="match status" value="1"/>
</dbReference>
<dbReference type="EMBL" id="VBOZ01000001">
    <property type="protein sequence ID" value="TMQ67335.1"/>
    <property type="molecule type" value="Genomic_DNA"/>
</dbReference>
<dbReference type="AlphaFoldDB" id="A0A538TUQ7"/>
<dbReference type="InterPro" id="IPR053154">
    <property type="entry name" value="c-di-AMP_regulator"/>
</dbReference>
<dbReference type="Gene3D" id="2.170.120.40">
    <property type="entry name" value="YbbR-like domain"/>
    <property type="match status" value="1"/>
</dbReference>
<protein>
    <recommendedName>
        <fullName evidence="3">YbbR-like domain-containing protein</fullName>
    </recommendedName>
</protein>
<dbReference type="Pfam" id="PF07949">
    <property type="entry name" value="YbbR"/>
    <property type="match status" value="1"/>
</dbReference>
<evidence type="ECO:0000313" key="2">
    <source>
        <dbReference type="Proteomes" id="UP000317691"/>
    </source>
</evidence>
<proteinExistence type="predicted"/>
<reference evidence="1 2" key="1">
    <citation type="journal article" date="2019" name="Nat. Microbiol.">
        <title>Mediterranean grassland soil C-N compound turnover is dependent on rainfall and depth, and is mediated by genomically divergent microorganisms.</title>
        <authorList>
            <person name="Diamond S."/>
            <person name="Andeer P.F."/>
            <person name="Li Z."/>
            <person name="Crits-Christoph A."/>
            <person name="Burstein D."/>
            <person name="Anantharaman K."/>
            <person name="Lane K.R."/>
            <person name="Thomas B.C."/>
            <person name="Pan C."/>
            <person name="Northen T.R."/>
            <person name="Banfield J.F."/>
        </authorList>
    </citation>
    <scope>NUCLEOTIDE SEQUENCE [LARGE SCALE GENOMIC DNA]</scope>
    <source>
        <strain evidence="1">WS_9</strain>
    </source>
</reference>
<accession>A0A538TUQ7</accession>
<dbReference type="Proteomes" id="UP000317691">
    <property type="component" value="Unassembled WGS sequence"/>
</dbReference>
<name>A0A538TUQ7_UNCEI</name>
<evidence type="ECO:0008006" key="3">
    <source>
        <dbReference type="Google" id="ProtNLM"/>
    </source>
</evidence>
<organism evidence="1 2">
    <name type="scientific">Eiseniibacteriota bacterium</name>
    <dbReference type="NCBI Taxonomy" id="2212470"/>
    <lineage>
        <taxon>Bacteria</taxon>
        <taxon>Candidatus Eiseniibacteriota</taxon>
    </lineage>
</organism>
<gene>
    <name evidence="1" type="ORF">E6K79_00020</name>
</gene>
<comment type="caution">
    <text evidence="1">The sequence shown here is derived from an EMBL/GenBank/DDBJ whole genome shotgun (WGS) entry which is preliminary data.</text>
</comment>